<evidence type="ECO:0000313" key="1">
    <source>
        <dbReference type="EMBL" id="NGP89629.1"/>
    </source>
</evidence>
<name>A0A6M1T6C1_9BACT</name>
<dbReference type="AlphaFoldDB" id="A0A6M1T6C1"/>
<keyword evidence="2" id="KW-1185">Reference proteome</keyword>
<organism evidence="1 2">
    <name type="scientific">Fodinibius halophilus</name>
    <dbReference type="NCBI Taxonomy" id="1736908"/>
    <lineage>
        <taxon>Bacteria</taxon>
        <taxon>Pseudomonadati</taxon>
        <taxon>Balneolota</taxon>
        <taxon>Balneolia</taxon>
        <taxon>Balneolales</taxon>
        <taxon>Balneolaceae</taxon>
        <taxon>Fodinibius</taxon>
    </lineage>
</organism>
<evidence type="ECO:0000313" key="2">
    <source>
        <dbReference type="Proteomes" id="UP000479132"/>
    </source>
</evidence>
<accession>A0A6M1T6C1</accession>
<gene>
    <name evidence="1" type="ORF">G3569_14820</name>
</gene>
<sequence>MFGSFLWGCQEQVSNTKSIDFSSLSVQELAKEISKDSVYVELNKKTTNQFSQIRKKMMNRKTSFSKNQSKEDVLNQIGLNQEYWEERKILIMEKVNYLKEQFELSKRPEVEVRQLFKILHNISTSNNNTLNKSNNCQAQFEEDIQSAHRTYDFMIYYGCTIIGLRTGPGGYATCAAGAVYNATLAVATAIDDYNACMAE</sequence>
<proteinExistence type="predicted"/>
<dbReference type="EMBL" id="JAALLS010000022">
    <property type="protein sequence ID" value="NGP89629.1"/>
    <property type="molecule type" value="Genomic_DNA"/>
</dbReference>
<comment type="caution">
    <text evidence="1">The sequence shown here is derived from an EMBL/GenBank/DDBJ whole genome shotgun (WGS) entry which is preliminary data.</text>
</comment>
<reference evidence="1 2" key="1">
    <citation type="submission" date="2020-02" db="EMBL/GenBank/DDBJ databases">
        <title>Aliifodinibius halophilus 2W32, complete genome.</title>
        <authorList>
            <person name="Li Y."/>
            <person name="Wu S."/>
        </authorList>
    </citation>
    <scope>NUCLEOTIDE SEQUENCE [LARGE SCALE GENOMIC DNA]</scope>
    <source>
        <strain evidence="1 2">2W32</strain>
    </source>
</reference>
<protein>
    <submittedName>
        <fullName evidence="1">Uncharacterized protein</fullName>
    </submittedName>
</protein>
<dbReference type="Proteomes" id="UP000479132">
    <property type="component" value="Unassembled WGS sequence"/>
</dbReference>
<dbReference type="RefSeq" id="WP_165270574.1">
    <property type="nucleotide sequence ID" value="NZ_JAALLS010000022.1"/>
</dbReference>